<gene>
    <name evidence="1" type="primary">raiA</name>
    <name evidence="1" type="ORF">K8352_11115</name>
</gene>
<proteinExistence type="predicted"/>
<reference evidence="1" key="1">
    <citation type="submission" date="2023-02" db="EMBL/GenBank/DDBJ databases">
        <title>Genome of Flavobacteriaceae gen. nov. sp. strain F89.</title>
        <authorList>
            <person name="Wang Y."/>
        </authorList>
    </citation>
    <scope>NUCLEOTIDE SEQUENCE</scope>
    <source>
        <strain evidence="1">F89</strain>
    </source>
</reference>
<accession>A0AAE3EVW7</accession>
<dbReference type="AlphaFoldDB" id="A0AAE3EVW7"/>
<dbReference type="NCBIfam" id="TIGR00741">
    <property type="entry name" value="yfiA"/>
    <property type="match status" value="1"/>
</dbReference>
<dbReference type="Pfam" id="PF02482">
    <property type="entry name" value="Ribosomal_S30AE"/>
    <property type="match status" value="1"/>
</dbReference>
<evidence type="ECO:0000313" key="1">
    <source>
        <dbReference type="EMBL" id="MCG2461299.1"/>
    </source>
</evidence>
<evidence type="ECO:0000313" key="2">
    <source>
        <dbReference type="Proteomes" id="UP001200642"/>
    </source>
</evidence>
<dbReference type="Proteomes" id="UP001200642">
    <property type="component" value="Unassembled WGS sequence"/>
</dbReference>
<dbReference type="CDD" id="cd00552">
    <property type="entry name" value="RaiA"/>
    <property type="match status" value="1"/>
</dbReference>
<dbReference type="Gene3D" id="3.30.160.100">
    <property type="entry name" value="Ribosome hibernation promotion factor-like"/>
    <property type="match status" value="1"/>
</dbReference>
<protein>
    <submittedName>
        <fullName evidence="1">Ribosome-associated translation inhibitor RaiA</fullName>
    </submittedName>
</protein>
<dbReference type="SUPFAM" id="SSF69754">
    <property type="entry name" value="Ribosome binding protein Y (YfiA homologue)"/>
    <property type="match status" value="1"/>
</dbReference>
<organism evidence="1 2">
    <name type="scientific">Cerina litoralis</name>
    <dbReference type="NCBI Taxonomy" id="2874477"/>
    <lineage>
        <taxon>Bacteria</taxon>
        <taxon>Pseudomonadati</taxon>
        <taxon>Bacteroidota</taxon>
        <taxon>Flavobacteriia</taxon>
        <taxon>Flavobacteriales</taxon>
        <taxon>Flavobacteriaceae</taxon>
        <taxon>Cerina</taxon>
    </lineage>
</organism>
<dbReference type="RefSeq" id="WP_317902446.1">
    <property type="nucleotide sequence ID" value="NZ_JAIRBC010000015.1"/>
</dbReference>
<name>A0AAE3EVW7_9FLAO</name>
<dbReference type="InterPro" id="IPR003489">
    <property type="entry name" value="RHF/RaiA"/>
</dbReference>
<keyword evidence="2" id="KW-1185">Reference proteome</keyword>
<comment type="caution">
    <text evidence="1">The sequence shown here is derived from an EMBL/GenBank/DDBJ whole genome shotgun (WGS) entry which is preliminary data.</text>
</comment>
<sequence>MTIHFEYDDVKASERLEDMVTKRLNKLLDKFDFLVKADVFFRRENTSSPDTGRICNIRLSLPGPLLFAEASNGSFEASIAESIDDLERQLRKRKGKMQSH</sequence>
<dbReference type="EMBL" id="JAIRBC010000015">
    <property type="protein sequence ID" value="MCG2461299.1"/>
    <property type="molecule type" value="Genomic_DNA"/>
</dbReference>
<dbReference type="InterPro" id="IPR036567">
    <property type="entry name" value="RHF-like"/>
</dbReference>